<sequence>MSLQRQHHSSSFPSCFRPASAAADTFKASPLPPQTAGETNLTTSFYHTNLGLFSLTWSRTFLGCSIIVNLYPSSHFSHSSPLSPPSLPSSSTLRFHILIKPFVFWKKYGNKKLSPATTAKLHVFWDFSRAKFGPGPEPESGFYIAVVVDRDMILLVGDSTEEAYARTRARIQTPGKAQALVSRREHLFSNKLYTTKASFAGKRREISIECRVNDDAELCFFVDKERVLQIKLLKWKFRGNEKIQVDGVSIQISWDVYSWLFDRDLNNGHAFFVFKFEDEDEGSEVLEQVVPVAVGALNEKNDVVQCRPNSPGGGGKKRRSLLTTARSSSSSSISTSSASSGGCSSVMEWESIEESELNAPTGFSLLVYAWKK</sequence>
<dbReference type="EMBL" id="VEPZ02000606">
    <property type="protein sequence ID" value="KAE8721739.1"/>
    <property type="molecule type" value="Genomic_DNA"/>
</dbReference>
<accession>A0A6A3C3S1</accession>
<evidence type="ECO:0000313" key="2">
    <source>
        <dbReference type="EMBL" id="KAE8721739.1"/>
    </source>
</evidence>
<protein>
    <submittedName>
        <fullName evidence="2">Uncharacterized protein</fullName>
    </submittedName>
</protein>
<gene>
    <name evidence="2" type="ORF">F3Y22_tig00015331pilonHSYRG00019</name>
</gene>
<dbReference type="PANTHER" id="PTHR31972:SF3">
    <property type="entry name" value="OS09G0416600 PROTEIN"/>
    <property type="match status" value="1"/>
</dbReference>
<evidence type="ECO:0000256" key="1">
    <source>
        <dbReference type="SAM" id="MobiDB-lite"/>
    </source>
</evidence>
<dbReference type="Pfam" id="PF05910">
    <property type="entry name" value="DUF868"/>
    <property type="match status" value="1"/>
</dbReference>
<evidence type="ECO:0000313" key="3">
    <source>
        <dbReference type="Proteomes" id="UP000436088"/>
    </source>
</evidence>
<dbReference type="OrthoDB" id="1894291at2759"/>
<reference evidence="2" key="1">
    <citation type="submission" date="2019-09" db="EMBL/GenBank/DDBJ databases">
        <title>Draft genome information of white flower Hibiscus syriacus.</title>
        <authorList>
            <person name="Kim Y.-M."/>
        </authorList>
    </citation>
    <scope>NUCLEOTIDE SEQUENCE [LARGE SCALE GENOMIC DNA]</scope>
    <source>
        <strain evidence="2">YM2019G1</strain>
    </source>
</reference>
<name>A0A6A3C3S1_HIBSY</name>
<keyword evidence="3" id="KW-1185">Reference proteome</keyword>
<proteinExistence type="predicted"/>
<dbReference type="AlphaFoldDB" id="A0A6A3C3S1"/>
<feature type="compositionally biased region" description="Low complexity" evidence="1">
    <location>
        <begin position="321"/>
        <end position="342"/>
    </location>
</feature>
<dbReference type="InterPro" id="IPR008586">
    <property type="entry name" value="DUF868_pln"/>
</dbReference>
<comment type="caution">
    <text evidence="2">The sequence shown here is derived from an EMBL/GenBank/DDBJ whole genome shotgun (WGS) entry which is preliminary data.</text>
</comment>
<organism evidence="2 3">
    <name type="scientific">Hibiscus syriacus</name>
    <name type="common">Rose of Sharon</name>
    <dbReference type="NCBI Taxonomy" id="106335"/>
    <lineage>
        <taxon>Eukaryota</taxon>
        <taxon>Viridiplantae</taxon>
        <taxon>Streptophyta</taxon>
        <taxon>Embryophyta</taxon>
        <taxon>Tracheophyta</taxon>
        <taxon>Spermatophyta</taxon>
        <taxon>Magnoliopsida</taxon>
        <taxon>eudicotyledons</taxon>
        <taxon>Gunneridae</taxon>
        <taxon>Pentapetalae</taxon>
        <taxon>rosids</taxon>
        <taxon>malvids</taxon>
        <taxon>Malvales</taxon>
        <taxon>Malvaceae</taxon>
        <taxon>Malvoideae</taxon>
        <taxon>Hibiscus</taxon>
    </lineage>
</organism>
<dbReference type="Proteomes" id="UP000436088">
    <property type="component" value="Unassembled WGS sequence"/>
</dbReference>
<dbReference type="PANTHER" id="PTHR31972">
    <property type="entry name" value="EXPRESSED PROTEIN"/>
    <property type="match status" value="1"/>
</dbReference>
<feature type="region of interest" description="Disordered" evidence="1">
    <location>
        <begin position="304"/>
        <end position="342"/>
    </location>
</feature>